<dbReference type="InterPro" id="IPR006680">
    <property type="entry name" value="Amidohydro-rel"/>
</dbReference>
<dbReference type="Pfam" id="PF01979">
    <property type="entry name" value="Amidohydro_1"/>
    <property type="match status" value="1"/>
</dbReference>
<dbReference type="GO" id="GO:0000256">
    <property type="term" value="P:allantoin catabolic process"/>
    <property type="evidence" value="ECO:0007669"/>
    <property type="project" value="InterPro"/>
</dbReference>
<keyword evidence="11" id="KW-1185">Reference proteome</keyword>
<dbReference type="Gene3D" id="2.30.40.10">
    <property type="entry name" value="Urease, subunit C, domain 1"/>
    <property type="match status" value="1"/>
</dbReference>
<dbReference type="KEGG" id="psua:FLK61_37545"/>
<sequence>MTNVQWDTKIIDGLLVENGRIVKGTIYIKNGEIAAIAQEDTLGEAKEVIDAKGLHVLPGLIDTHVHSRDPGPTYKEDFYYSSQAAAAGGITTILEMPNTTPPVSDVESFDNQVANLSGKAHVDFGLWGICVGDLNKKDIAPLHERGVIGFKFFWGYAVHAKTFQLMYNYKPGMEDVIPPFDDGEVYSMMKEVSKTGNLFAVHAENNHLIQAFTREVEARQGTSYDDLIQSRPELVEVTTVQSGIAMAKDLGTRLHILHVSSAGGVDAVKEAQEAGYPITVETCPHYLFLSDKDYDHVGPQMKVYPPVKYEKDQKRLWERVKDGTISHVCSDHAPHTEEEKDGELWSIPAGMCGVESLAPLLLTAVHDNRLLITDIARLLAEEPAKLHGIYPQKGSLQVGTDADFTLVDLQKSGTLKREELHSKSKVTAYDGFPLHGVPVRTIVRGKTVMKDGAIEGEAGYGQLVTPASSRKEAALS</sequence>
<dbReference type="PANTHER" id="PTHR43668:SF2">
    <property type="entry name" value="ALLANTOINASE"/>
    <property type="match status" value="1"/>
</dbReference>
<feature type="domain" description="Amidohydrolase-related" evidence="9">
    <location>
        <begin position="56"/>
        <end position="448"/>
    </location>
</feature>
<keyword evidence="6" id="KW-0479">Metal-binding</keyword>
<dbReference type="GO" id="GO:0008270">
    <property type="term" value="F:zinc ion binding"/>
    <property type="evidence" value="ECO:0007669"/>
    <property type="project" value="InterPro"/>
</dbReference>
<dbReference type="Proteomes" id="UP000318138">
    <property type="component" value="Chromosome"/>
</dbReference>
<dbReference type="GO" id="GO:0005737">
    <property type="term" value="C:cytoplasm"/>
    <property type="evidence" value="ECO:0007669"/>
    <property type="project" value="TreeGrafter"/>
</dbReference>
<evidence type="ECO:0000256" key="8">
    <source>
        <dbReference type="ARBA" id="ARBA00022833"/>
    </source>
</evidence>
<dbReference type="PANTHER" id="PTHR43668">
    <property type="entry name" value="ALLANTOINASE"/>
    <property type="match status" value="1"/>
</dbReference>
<gene>
    <name evidence="10" type="primary">allB</name>
    <name evidence="10" type="ORF">FLK61_37545</name>
</gene>
<name>A0A859FHR0_9BACI</name>
<evidence type="ECO:0000313" key="10">
    <source>
        <dbReference type="EMBL" id="QKS72340.1"/>
    </source>
</evidence>
<dbReference type="InterPro" id="IPR017593">
    <property type="entry name" value="Allantoinase"/>
</dbReference>
<evidence type="ECO:0000259" key="9">
    <source>
        <dbReference type="Pfam" id="PF01979"/>
    </source>
</evidence>
<dbReference type="NCBIfam" id="TIGR00857">
    <property type="entry name" value="pyrC_multi"/>
    <property type="match status" value="1"/>
</dbReference>
<evidence type="ECO:0000256" key="2">
    <source>
        <dbReference type="ARBA" id="ARBA00004968"/>
    </source>
</evidence>
<comment type="cofactor">
    <cofactor evidence="1">
        <name>Zn(2+)</name>
        <dbReference type="ChEBI" id="CHEBI:29105"/>
    </cofactor>
</comment>
<proteinExistence type="inferred from homology"/>
<dbReference type="GO" id="GO:0006145">
    <property type="term" value="P:purine nucleobase catabolic process"/>
    <property type="evidence" value="ECO:0007669"/>
    <property type="project" value="TreeGrafter"/>
</dbReference>
<comment type="similarity">
    <text evidence="3">Belongs to the metallo-dependent hydrolases superfamily. Allantoinase family.</text>
</comment>
<evidence type="ECO:0000256" key="5">
    <source>
        <dbReference type="ARBA" id="ARBA00012863"/>
    </source>
</evidence>
<evidence type="ECO:0000256" key="6">
    <source>
        <dbReference type="ARBA" id="ARBA00022723"/>
    </source>
</evidence>
<dbReference type="GO" id="GO:0004038">
    <property type="term" value="F:allantoinase activity"/>
    <property type="evidence" value="ECO:0007669"/>
    <property type="project" value="UniProtKB-EC"/>
</dbReference>
<comment type="pathway">
    <text evidence="2">Nitrogen metabolism; (S)-allantoin degradation; allantoate from (S)-allantoin: step 1/1.</text>
</comment>
<keyword evidence="8" id="KW-0862">Zinc</keyword>
<dbReference type="NCBIfam" id="TIGR03178">
    <property type="entry name" value="allantoinase"/>
    <property type="match status" value="1"/>
</dbReference>
<evidence type="ECO:0000256" key="4">
    <source>
        <dbReference type="ARBA" id="ARBA00011881"/>
    </source>
</evidence>
<dbReference type="InterPro" id="IPR050138">
    <property type="entry name" value="DHOase/Allantoinase_Hydrolase"/>
</dbReference>
<organism evidence="10 11">
    <name type="scientific">Paenalkalicoccus suaedae</name>
    <dbReference type="NCBI Taxonomy" id="2592382"/>
    <lineage>
        <taxon>Bacteria</taxon>
        <taxon>Bacillati</taxon>
        <taxon>Bacillota</taxon>
        <taxon>Bacilli</taxon>
        <taxon>Bacillales</taxon>
        <taxon>Bacillaceae</taxon>
        <taxon>Paenalkalicoccus</taxon>
    </lineage>
</organism>
<dbReference type="EMBL" id="CP041372">
    <property type="protein sequence ID" value="QKS72340.1"/>
    <property type="molecule type" value="Genomic_DNA"/>
</dbReference>
<dbReference type="SUPFAM" id="SSF51556">
    <property type="entry name" value="Metallo-dependent hydrolases"/>
    <property type="match status" value="1"/>
</dbReference>
<reference evidence="11" key="1">
    <citation type="submission" date="2019-07" db="EMBL/GenBank/DDBJ databases">
        <title>Bacillus alkalisoli sp. nov. isolated from saline soil.</title>
        <authorList>
            <person name="Sun J.-Q."/>
            <person name="Xu L."/>
        </authorList>
    </citation>
    <scope>NUCLEOTIDE SEQUENCE [LARGE SCALE GENOMIC DNA]</scope>
    <source>
        <strain evidence="11">M4U3P1</strain>
    </source>
</reference>
<evidence type="ECO:0000313" key="11">
    <source>
        <dbReference type="Proteomes" id="UP000318138"/>
    </source>
</evidence>
<comment type="subunit">
    <text evidence="4">Homotetramer.</text>
</comment>
<protein>
    <recommendedName>
        <fullName evidence="5">allantoinase</fullName>
        <ecNumber evidence="5">3.5.2.5</ecNumber>
    </recommendedName>
</protein>
<dbReference type="GO" id="GO:0050897">
    <property type="term" value="F:cobalt ion binding"/>
    <property type="evidence" value="ECO:0007669"/>
    <property type="project" value="InterPro"/>
</dbReference>
<keyword evidence="7 10" id="KW-0378">Hydrolase</keyword>
<dbReference type="SUPFAM" id="SSF51338">
    <property type="entry name" value="Composite domain of metallo-dependent hydrolases"/>
    <property type="match status" value="1"/>
</dbReference>
<dbReference type="InterPro" id="IPR032466">
    <property type="entry name" value="Metal_Hydrolase"/>
</dbReference>
<dbReference type="RefSeq" id="WP_176010320.1">
    <property type="nucleotide sequence ID" value="NZ_CP041372.2"/>
</dbReference>
<dbReference type="EC" id="3.5.2.5" evidence="5"/>
<evidence type="ECO:0000256" key="3">
    <source>
        <dbReference type="ARBA" id="ARBA00010368"/>
    </source>
</evidence>
<evidence type="ECO:0000256" key="7">
    <source>
        <dbReference type="ARBA" id="ARBA00022801"/>
    </source>
</evidence>
<accession>A0A859FHR0</accession>
<dbReference type="Gene3D" id="3.20.20.140">
    <property type="entry name" value="Metal-dependent hydrolases"/>
    <property type="match status" value="1"/>
</dbReference>
<evidence type="ECO:0000256" key="1">
    <source>
        <dbReference type="ARBA" id="ARBA00001947"/>
    </source>
</evidence>
<dbReference type="AlphaFoldDB" id="A0A859FHR0"/>
<dbReference type="InterPro" id="IPR011059">
    <property type="entry name" value="Metal-dep_hydrolase_composite"/>
</dbReference>